<accession>A0A930GV42</accession>
<evidence type="ECO:0000259" key="7">
    <source>
        <dbReference type="Pfam" id="PF00482"/>
    </source>
</evidence>
<evidence type="ECO:0000313" key="8">
    <source>
        <dbReference type="EMBL" id="MBF1271814.1"/>
    </source>
</evidence>
<sequence>MLLLLFSYAFYQHILFFLLLLPFSFFYPFLQRNKLRKKRQEVLVSQFKEMLSILSAYLSAGYSLENALFACIPDLENLLGKKCYMVEELKQIKRSLSMNRPLEEALSQFALRSGVDDIHNFSEIFLVAKRSGGDLIQIIQQSSTIIRDKLTITEEIITLNASRRFEQKIMNGVPFFMIFYLNASSPEFFRILYSSLMGRVVMSFCLCIYLLAIYLSQRIIAIPV</sequence>
<dbReference type="EMBL" id="JABZRA010000001">
    <property type="protein sequence ID" value="MBF1271814.1"/>
    <property type="molecule type" value="Genomic_DNA"/>
</dbReference>
<feature type="domain" description="Type II secretion system protein GspF" evidence="7">
    <location>
        <begin position="51"/>
        <end position="159"/>
    </location>
</feature>
<proteinExistence type="predicted"/>
<name>A0A930GV42_9FIRM</name>
<gene>
    <name evidence="8" type="ORF">HXM90_00080</name>
</gene>
<evidence type="ECO:0000256" key="6">
    <source>
        <dbReference type="SAM" id="Phobius"/>
    </source>
</evidence>
<dbReference type="PANTHER" id="PTHR35007:SF1">
    <property type="entry name" value="PILUS ASSEMBLY PROTEIN"/>
    <property type="match status" value="1"/>
</dbReference>
<evidence type="ECO:0000256" key="5">
    <source>
        <dbReference type="ARBA" id="ARBA00023136"/>
    </source>
</evidence>
<comment type="caution">
    <text evidence="8">The sequence shown here is derived from an EMBL/GenBank/DDBJ whole genome shotgun (WGS) entry which is preliminary data.</text>
</comment>
<evidence type="ECO:0000256" key="2">
    <source>
        <dbReference type="ARBA" id="ARBA00022475"/>
    </source>
</evidence>
<keyword evidence="3 6" id="KW-0812">Transmembrane</keyword>
<evidence type="ECO:0000256" key="1">
    <source>
        <dbReference type="ARBA" id="ARBA00004651"/>
    </source>
</evidence>
<dbReference type="Pfam" id="PF00482">
    <property type="entry name" value="T2SSF"/>
    <property type="match status" value="1"/>
</dbReference>
<organism evidence="8 9">
    <name type="scientific">Oribacterium sinus</name>
    <dbReference type="NCBI Taxonomy" id="237576"/>
    <lineage>
        <taxon>Bacteria</taxon>
        <taxon>Bacillati</taxon>
        <taxon>Bacillota</taxon>
        <taxon>Clostridia</taxon>
        <taxon>Lachnospirales</taxon>
        <taxon>Lachnospiraceae</taxon>
        <taxon>Oribacterium</taxon>
    </lineage>
</organism>
<keyword evidence="2" id="KW-1003">Cell membrane</keyword>
<feature type="transmembrane region" description="Helical" evidence="6">
    <location>
        <begin position="191"/>
        <end position="215"/>
    </location>
</feature>
<dbReference type="Proteomes" id="UP000775770">
    <property type="component" value="Unassembled WGS sequence"/>
</dbReference>
<evidence type="ECO:0000256" key="3">
    <source>
        <dbReference type="ARBA" id="ARBA00022692"/>
    </source>
</evidence>
<evidence type="ECO:0000256" key="4">
    <source>
        <dbReference type="ARBA" id="ARBA00022989"/>
    </source>
</evidence>
<reference evidence="8" key="1">
    <citation type="submission" date="2020-04" db="EMBL/GenBank/DDBJ databases">
        <title>Deep metagenomics examines the oral microbiome during advanced dental caries in children, revealing novel taxa and co-occurrences with host molecules.</title>
        <authorList>
            <person name="Baker J.L."/>
            <person name="Morton J.T."/>
            <person name="Dinis M."/>
            <person name="Alvarez R."/>
            <person name="Tran N.C."/>
            <person name="Knight R."/>
            <person name="Edlund A."/>
        </authorList>
    </citation>
    <scope>NUCLEOTIDE SEQUENCE</scope>
    <source>
        <strain evidence="8">JCVI_38_bin.19</strain>
    </source>
</reference>
<dbReference type="GO" id="GO:0005886">
    <property type="term" value="C:plasma membrane"/>
    <property type="evidence" value="ECO:0007669"/>
    <property type="project" value="UniProtKB-SubCell"/>
</dbReference>
<keyword evidence="4 6" id="KW-1133">Transmembrane helix</keyword>
<dbReference type="AlphaFoldDB" id="A0A930GV42"/>
<dbReference type="InterPro" id="IPR018076">
    <property type="entry name" value="T2SS_GspF_dom"/>
</dbReference>
<dbReference type="PANTHER" id="PTHR35007">
    <property type="entry name" value="INTEGRAL MEMBRANE PROTEIN-RELATED"/>
    <property type="match status" value="1"/>
</dbReference>
<comment type="subcellular location">
    <subcellularLocation>
        <location evidence="1">Cell membrane</location>
        <topology evidence="1">Multi-pass membrane protein</topology>
    </subcellularLocation>
</comment>
<dbReference type="InterPro" id="IPR042094">
    <property type="entry name" value="T2SS_GspF_sf"/>
</dbReference>
<keyword evidence="5 6" id="KW-0472">Membrane</keyword>
<feature type="transmembrane region" description="Helical" evidence="6">
    <location>
        <begin position="6"/>
        <end position="30"/>
    </location>
</feature>
<protein>
    <submittedName>
        <fullName evidence="8">Type II secretion system F family protein</fullName>
    </submittedName>
</protein>
<dbReference type="Gene3D" id="1.20.81.30">
    <property type="entry name" value="Type II secretion system (T2SS), domain F"/>
    <property type="match status" value="1"/>
</dbReference>
<evidence type="ECO:0000313" key="9">
    <source>
        <dbReference type="Proteomes" id="UP000775770"/>
    </source>
</evidence>